<evidence type="ECO:0000313" key="3">
    <source>
        <dbReference type="Proteomes" id="UP000050741"/>
    </source>
</evidence>
<name>A0A183CEE5_GLOPA</name>
<dbReference type="AlphaFoldDB" id="A0A183CEE5"/>
<protein>
    <submittedName>
        <fullName evidence="4">Uncharacterized protein</fullName>
    </submittedName>
</protein>
<keyword evidence="2" id="KW-1133">Transmembrane helix</keyword>
<keyword evidence="2" id="KW-0812">Transmembrane</keyword>
<evidence type="ECO:0000313" key="4">
    <source>
        <dbReference type="WBParaSite" id="GPLIN_001124900"/>
    </source>
</evidence>
<reference evidence="3" key="1">
    <citation type="submission" date="2013-12" db="EMBL/GenBank/DDBJ databases">
        <authorList>
            <person name="Aslett M."/>
        </authorList>
    </citation>
    <scope>NUCLEOTIDE SEQUENCE [LARGE SCALE GENOMIC DNA]</scope>
    <source>
        <strain evidence="3">Lindley</strain>
    </source>
</reference>
<evidence type="ECO:0000256" key="1">
    <source>
        <dbReference type="SAM" id="Coils"/>
    </source>
</evidence>
<reference evidence="4" key="3">
    <citation type="submission" date="2016-06" db="UniProtKB">
        <authorList>
            <consortium name="WormBaseParasite"/>
        </authorList>
    </citation>
    <scope>IDENTIFICATION</scope>
</reference>
<keyword evidence="2" id="KW-0472">Membrane</keyword>
<reference evidence="3" key="2">
    <citation type="submission" date="2014-05" db="EMBL/GenBank/DDBJ databases">
        <title>The genome and life-stage specific transcriptomes of Globodera pallida elucidate key aspects of plant parasitism by a cyst nematode.</title>
        <authorList>
            <person name="Cotton J.A."/>
            <person name="Lilley C.J."/>
            <person name="Jones L.M."/>
            <person name="Kikuchi T."/>
            <person name="Reid A.J."/>
            <person name="Thorpe P."/>
            <person name="Tsai I.J."/>
            <person name="Beasley H."/>
            <person name="Blok V."/>
            <person name="Cock P.J.A."/>
            <person name="Van den Akker S.E."/>
            <person name="Holroyd N."/>
            <person name="Hunt M."/>
            <person name="Mantelin S."/>
            <person name="Naghra H."/>
            <person name="Pain A."/>
            <person name="Palomares-Rius J.E."/>
            <person name="Zarowiecki M."/>
            <person name="Berriman M."/>
            <person name="Jones J.T."/>
            <person name="Urwin P.E."/>
        </authorList>
    </citation>
    <scope>NUCLEOTIDE SEQUENCE [LARGE SCALE GENOMIC DNA]</scope>
    <source>
        <strain evidence="3">Lindley</strain>
    </source>
</reference>
<accession>A0A183CEE5</accession>
<keyword evidence="3" id="KW-1185">Reference proteome</keyword>
<feature type="transmembrane region" description="Helical" evidence="2">
    <location>
        <begin position="110"/>
        <end position="136"/>
    </location>
</feature>
<proteinExistence type="predicted"/>
<dbReference type="Proteomes" id="UP000050741">
    <property type="component" value="Unassembled WGS sequence"/>
</dbReference>
<keyword evidence="1" id="KW-0175">Coiled coil</keyword>
<feature type="coiled-coil region" evidence="1">
    <location>
        <begin position="66"/>
        <end position="93"/>
    </location>
</feature>
<organism evidence="3 4">
    <name type="scientific">Globodera pallida</name>
    <name type="common">Potato cyst nematode worm</name>
    <name type="synonym">Heterodera pallida</name>
    <dbReference type="NCBI Taxonomy" id="36090"/>
    <lineage>
        <taxon>Eukaryota</taxon>
        <taxon>Metazoa</taxon>
        <taxon>Ecdysozoa</taxon>
        <taxon>Nematoda</taxon>
        <taxon>Chromadorea</taxon>
        <taxon>Rhabditida</taxon>
        <taxon>Tylenchina</taxon>
        <taxon>Tylenchomorpha</taxon>
        <taxon>Tylenchoidea</taxon>
        <taxon>Heteroderidae</taxon>
        <taxon>Heteroderinae</taxon>
        <taxon>Globodera</taxon>
    </lineage>
</organism>
<dbReference type="WBParaSite" id="GPLIN_001124900">
    <property type="protein sequence ID" value="GPLIN_001124900"/>
    <property type="gene ID" value="GPLIN_001124900"/>
</dbReference>
<sequence>MRKFALHGIAFSRLDVTIGSGGRALWTTGNKGTQALISPGPSIPTRFLLRAANDKAKSSPAATNKQLCIENEIRALKDEIRAMKGEIRALNAKTWLATTNKQPSIEEKMLTLDIITTIFLILCVILLLASLAYFVYNDQRMMDEKEAMARERES</sequence>
<evidence type="ECO:0000256" key="2">
    <source>
        <dbReference type="SAM" id="Phobius"/>
    </source>
</evidence>